<dbReference type="InterPro" id="IPR029063">
    <property type="entry name" value="SAM-dependent_MTases_sf"/>
</dbReference>
<dbReference type="Gene3D" id="3.40.50.150">
    <property type="entry name" value="Vaccinia Virus protein VP39"/>
    <property type="match status" value="1"/>
</dbReference>
<dbReference type="GO" id="GO:0030527">
    <property type="term" value="F:structural constituent of chromatin"/>
    <property type="evidence" value="ECO:0007669"/>
    <property type="project" value="InterPro"/>
</dbReference>
<evidence type="ECO:0000256" key="2">
    <source>
        <dbReference type="ARBA" id="ARBA00022603"/>
    </source>
</evidence>
<dbReference type="InterPro" id="IPR010992">
    <property type="entry name" value="IHF-like_DNA-bd_dom_sf"/>
</dbReference>
<evidence type="ECO:0000256" key="5">
    <source>
        <dbReference type="ARBA" id="ARBA00048391"/>
    </source>
</evidence>
<dbReference type="SUPFAM" id="SSF52833">
    <property type="entry name" value="Thioredoxin-like"/>
    <property type="match status" value="1"/>
</dbReference>
<dbReference type="Pfam" id="PF05175">
    <property type="entry name" value="MTS"/>
    <property type="match status" value="1"/>
</dbReference>
<dbReference type="PANTHER" id="PTHR18895">
    <property type="entry name" value="HEMK METHYLTRANSFERASE"/>
    <property type="match status" value="1"/>
</dbReference>
<dbReference type="NCBIfam" id="TIGR00536">
    <property type="entry name" value="hemK_fam"/>
    <property type="match status" value="1"/>
</dbReference>
<dbReference type="Pfam" id="PF00216">
    <property type="entry name" value="Bac_DNA_binding"/>
    <property type="match status" value="1"/>
</dbReference>
<accession>A0A9N8W4N6</accession>
<dbReference type="SMART" id="SM00411">
    <property type="entry name" value="BHL"/>
    <property type="match status" value="1"/>
</dbReference>
<evidence type="ECO:0000313" key="9">
    <source>
        <dbReference type="Proteomes" id="UP000789396"/>
    </source>
</evidence>
<keyword evidence="2" id="KW-0489">Methyltransferase</keyword>
<dbReference type="InterPro" id="IPR050320">
    <property type="entry name" value="N5-glutamine_MTase"/>
</dbReference>
<dbReference type="GO" id="GO:0032259">
    <property type="term" value="P:methylation"/>
    <property type="evidence" value="ECO:0007669"/>
    <property type="project" value="UniProtKB-KW"/>
</dbReference>
<dbReference type="GO" id="GO:0102559">
    <property type="term" value="F:peptide chain release factor N(5)-glutamine methyltransferase activity"/>
    <property type="evidence" value="ECO:0007669"/>
    <property type="project" value="UniProtKB-EC"/>
</dbReference>
<evidence type="ECO:0000256" key="1">
    <source>
        <dbReference type="ARBA" id="ARBA00012771"/>
    </source>
</evidence>
<dbReference type="CDD" id="cd02440">
    <property type="entry name" value="AdoMet_MTases"/>
    <property type="match status" value="1"/>
</dbReference>
<dbReference type="InterPro" id="IPR013766">
    <property type="entry name" value="Thioredoxin_domain"/>
</dbReference>
<comment type="similarity">
    <text evidence="6">Belongs to the bacterial histone-like protein family.</text>
</comment>
<comment type="catalytic activity">
    <reaction evidence="5">
        <text>L-glutaminyl-[peptide chain release factor] + S-adenosyl-L-methionine = N(5)-methyl-L-glutaminyl-[peptide chain release factor] + S-adenosyl-L-homocysteine + H(+)</text>
        <dbReference type="Rhea" id="RHEA:42896"/>
        <dbReference type="Rhea" id="RHEA-COMP:10271"/>
        <dbReference type="Rhea" id="RHEA-COMP:10272"/>
        <dbReference type="ChEBI" id="CHEBI:15378"/>
        <dbReference type="ChEBI" id="CHEBI:30011"/>
        <dbReference type="ChEBI" id="CHEBI:57856"/>
        <dbReference type="ChEBI" id="CHEBI:59789"/>
        <dbReference type="ChEBI" id="CHEBI:61891"/>
        <dbReference type="EC" id="2.1.1.297"/>
    </reaction>
</comment>
<dbReference type="EC" id="2.1.1.297" evidence="1"/>
<comment type="caution">
    <text evidence="8">The sequence shown here is derived from an EMBL/GenBank/DDBJ whole genome shotgun (WGS) entry which is preliminary data.</text>
</comment>
<keyword evidence="4" id="KW-0949">S-adenosyl-L-methionine</keyword>
<organism evidence="8 9">
    <name type="scientific">Racocetra fulgida</name>
    <dbReference type="NCBI Taxonomy" id="60492"/>
    <lineage>
        <taxon>Eukaryota</taxon>
        <taxon>Fungi</taxon>
        <taxon>Fungi incertae sedis</taxon>
        <taxon>Mucoromycota</taxon>
        <taxon>Glomeromycotina</taxon>
        <taxon>Glomeromycetes</taxon>
        <taxon>Diversisporales</taxon>
        <taxon>Gigasporaceae</taxon>
        <taxon>Racocetra</taxon>
    </lineage>
</organism>
<name>A0A9N8W4N6_9GLOM</name>
<dbReference type="Proteomes" id="UP000789396">
    <property type="component" value="Unassembled WGS sequence"/>
</dbReference>
<evidence type="ECO:0000256" key="4">
    <source>
        <dbReference type="ARBA" id="ARBA00022691"/>
    </source>
</evidence>
<dbReference type="PANTHER" id="PTHR18895:SF74">
    <property type="entry name" value="MTRF1L RELEASE FACTOR GLUTAMINE METHYLTRANSFERASE"/>
    <property type="match status" value="1"/>
</dbReference>
<dbReference type="InterPro" id="IPR017937">
    <property type="entry name" value="Thioredoxin_CS"/>
</dbReference>
<dbReference type="Pfam" id="PF00085">
    <property type="entry name" value="Thioredoxin"/>
    <property type="match status" value="1"/>
</dbReference>
<dbReference type="CDD" id="cd02947">
    <property type="entry name" value="TRX_family"/>
    <property type="match status" value="1"/>
</dbReference>
<dbReference type="PROSITE" id="PS00194">
    <property type="entry name" value="THIOREDOXIN_1"/>
    <property type="match status" value="1"/>
</dbReference>
<dbReference type="EMBL" id="CAJVPZ010000608">
    <property type="protein sequence ID" value="CAG8470805.1"/>
    <property type="molecule type" value="Genomic_DNA"/>
</dbReference>
<dbReference type="AlphaFoldDB" id="A0A9N8W4N6"/>
<keyword evidence="3" id="KW-0808">Transferase</keyword>
<sequence>MSDNEVKNDIIALCQTVPEKFWADFSHKSMSTSEYLQTCHNLSRYLQGNYPVPYLTNQASFYGLNFLVEKGVFIPQSDTEILKLKFLDIGTGCGNIVISLAKNRPADDFLAVDINEQALKVAKINAARQEAKNIRFIKSDLFSNIDKKEKFNIIMANPPYVSESEYQNLAPAVKEQPRKALIAANEGYFFYQKIFRQARHFLAKKFLLMVEIGSRQAENVIKLIIEHLARVQISIFPDYSGHPRTVATKVTVIGKAGLAERVYNSKGRYSEGRRSLLKSLSKSQIDAVIGGILEEIEKALIKGEKVSFPGYFSLQTTLQKARVAMNLQTKKKMNIPAKRVPKAKFSVDLKNEISKKRLSLASDSNKDKYEVRTKDGKDQVVKFAEDAKNDSTAEEGIELECRKDGASDNRKEDKEEEIKETDLDTFLQNNHDKLVLVKFSTTWCPPCRVLQKNIQELMAELEKSAAPKKDLLVLEVDAEKFPRLAQREQFRVSSVPTIFLFQQSKMIRKNNGVLGGQKLRDFIDPRMWVQFLSPLPGLSAHIAQLVDAAGLRSVQCGFESHLILSMKEIKGFTYRELGMAESRIKLEKDPKVEYELKILDKNKKEIEEYDYISPTDSEVVIIIKVNISNGSIRIKNMPEYERKTKEAHKKLLKEKKPELFNRNEKQGHRSSNIEFNITEENGKMQLTFYKKGETGLTPRVFSEDRIDIQPEYYETIKITHAEGGEKIEEKTDKLQPTAG</sequence>
<dbReference type="InterPro" id="IPR036249">
    <property type="entry name" value="Thioredoxin-like_sf"/>
</dbReference>
<dbReference type="PROSITE" id="PS51352">
    <property type="entry name" value="THIOREDOXIN_2"/>
    <property type="match status" value="1"/>
</dbReference>
<feature type="domain" description="Thioredoxin" evidence="7">
    <location>
        <begin position="400"/>
        <end position="547"/>
    </location>
</feature>
<evidence type="ECO:0000256" key="6">
    <source>
        <dbReference type="RuleBase" id="RU003939"/>
    </source>
</evidence>
<gene>
    <name evidence="8" type="ORF">RFULGI_LOCUS1108</name>
</gene>
<protein>
    <recommendedName>
        <fullName evidence="1">peptide chain release factor N(5)-glutamine methyltransferase</fullName>
        <ecNumber evidence="1">2.1.1.297</ecNumber>
    </recommendedName>
</protein>
<evidence type="ECO:0000259" key="7">
    <source>
        <dbReference type="PROSITE" id="PS51352"/>
    </source>
</evidence>
<dbReference type="GO" id="GO:0003677">
    <property type="term" value="F:DNA binding"/>
    <property type="evidence" value="ECO:0007669"/>
    <property type="project" value="InterPro"/>
</dbReference>
<proteinExistence type="inferred from homology"/>
<dbReference type="SUPFAM" id="SSF53335">
    <property type="entry name" value="S-adenosyl-L-methionine-dependent methyltransferases"/>
    <property type="match status" value="1"/>
</dbReference>
<dbReference type="InterPro" id="IPR007848">
    <property type="entry name" value="Small_mtfrase_dom"/>
</dbReference>
<evidence type="ECO:0000313" key="8">
    <source>
        <dbReference type="EMBL" id="CAG8470805.1"/>
    </source>
</evidence>
<dbReference type="Gene3D" id="3.40.30.10">
    <property type="entry name" value="Glutaredoxin"/>
    <property type="match status" value="1"/>
</dbReference>
<evidence type="ECO:0000256" key="3">
    <source>
        <dbReference type="ARBA" id="ARBA00022679"/>
    </source>
</evidence>
<dbReference type="Gene3D" id="4.10.520.10">
    <property type="entry name" value="IHF-like DNA-binding proteins"/>
    <property type="match status" value="1"/>
</dbReference>
<dbReference type="InterPro" id="IPR000119">
    <property type="entry name" value="Hist_DNA-bd"/>
</dbReference>
<dbReference type="OrthoDB" id="269872at2759"/>
<dbReference type="SUPFAM" id="SSF47729">
    <property type="entry name" value="IHF-like DNA-binding proteins"/>
    <property type="match status" value="1"/>
</dbReference>
<reference evidence="8" key="1">
    <citation type="submission" date="2021-06" db="EMBL/GenBank/DDBJ databases">
        <authorList>
            <person name="Kallberg Y."/>
            <person name="Tangrot J."/>
            <person name="Rosling A."/>
        </authorList>
    </citation>
    <scope>NUCLEOTIDE SEQUENCE</scope>
    <source>
        <strain evidence="8">IN212</strain>
    </source>
</reference>
<dbReference type="InterPro" id="IPR004556">
    <property type="entry name" value="HemK-like"/>
</dbReference>
<keyword evidence="9" id="KW-1185">Reference proteome</keyword>